<evidence type="ECO:0000313" key="2">
    <source>
        <dbReference type="Proteomes" id="UP001057402"/>
    </source>
</evidence>
<reference evidence="2" key="1">
    <citation type="journal article" date="2023" name="Front. Plant Sci.">
        <title>Chromosomal-level genome assembly of Melastoma candidum provides insights into trichome evolution.</title>
        <authorList>
            <person name="Zhong Y."/>
            <person name="Wu W."/>
            <person name="Sun C."/>
            <person name="Zou P."/>
            <person name="Liu Y."/>
            <person name="Dai S."/>
            <person name="Zhou R."/>
        </authorList>
    </citation>
    <scope>NUCLEOTIDE SEQUENCE [LARGE SCALE GENOMIC DNA]</scope>
</reference>
<proteinExistence type="predicted"/>
<comment type="caution">
    <text evidence="1">The sequence shown here is derived from an EMBL/GenBank/DDBJ whole genome shotgun (WGS) entry which is preliminary data.</text>
</comment>
<organism evidence="1 2">
    <name type="scientific">Melastoma candidum</name>
    <dbReference type="NCBI Taxonomy" id="119954"/>
    <lineage>
        <taxon>Eukaryota</taxon>
        <taxon>Viridiplantae</taxon>
        <taxon>Streptophyta</taxon>
        <taxon>Embryophyta</taxon>
        <taxon>Tracheophyta</taxon>
        <taxon>Spermatophyta</taxon>
        <taxon>Magnoliopsida</taxon>
        <taxon>eudicotyledons</taxon>
        <taxon>Gunneridae</taxon>
        <taxon>Pentapetalae</taxon>
        <taxon>rosids</taxon>
        <taxon>malvids</taxon>
        <taxon>Myrtales</taxon>
        <taxon>Melastomataceae</taxon>
        <taxon>Melastomatoideae</taxon>
        <taxon>Melastomateae</taxon>
        <taxon>Melastoma</taxon>
    </lineage>
</organism>
<name>A0ACB9NS11_9MYRT</name>
<dbReference type="Proteomes" id="UP001057402">
    <property type="component" value="Chromosome 7"/>
</dbReference>
<dbReference type="EMBL" id="CM042886">
    <property type="protein sequence ID" value="KAI4339030.1"/>
    <property type="molecule type" value="Genomic_DNA"/>
</dbReference>
<evidence type="ECO:0000313" key="1">
    <source>
        <dbReference type="EMBL" id="KAI4339030.1"/>
    </source>
</evidence>
<gene>
    <name evidence="1" type="ORF">MLD38_024017</name>
</gene>
<sequence length="462" mass="52251">MFLDVVVLRSFGRNGQKKLGYGASLCCFLALFGVLFCLRPYLGSLPMLPLTLSPSGRAKFLAAKEVVAPRQQQLMTVKEDLSKRKRPLCFLKDPRSDTCRVNGDIRVQGSSAMVYVVSSMASGNESYRIRPYARKGDSQGMNHVREWNIVPTSDPQVIPKCTFNHRVPGVLFSTGGYSGNNFHAFTDIVVPLFLTSRKYGGEVHFLVTNSFAPWIRKFKSILDGLSRYDIIYIDRGEGVHCFPSVTVGLEHHKELTIDPSRSPYSMKDFRDFLRRTYSLKRDHAVELGANNHKKPRLLIVSRKHSRAFTNVPKIIKLGERVGFEVVVDEATINLTRTAEVVNSCDVMLGVHGAGLTNYLFLPNKAVLIQVVPVGGVEVHAKVCFGDPSKHMNISYLEYSILPRESSLIRDYPEDHLIFREPVAFHRHDWMKFKSIYLDNQDVEIDVNRFKATLVKALQLLNQ</sequence>
<accession>A0ACB9NS11</accession>
<keyword evidence="2" id="KW-1185">Reference proteome</keyword>
<protein>
    <submittedName>
        <fullName evidence="1">Uncharacterized protein</fullName>
    </submittedName>
</protein>